<dbReference type="InterPro" id="IPR035892">
    <property type="entry name" value="C2_domain_sf"/>
</dbReference>
<dbReference type="Pfam" id="PF00168">
    <property type="entry name" value="C2"/>
    <property type="match status" value="1"/>
</dbReference>
<comment type="caution">
    <text evidence="8">The sequence shown here is derived from an EMBL/GenBank/DDBJ whole genome shotgun (WGS) entry which is preliminary data.</text>
</comment>
<dbReference type="Proteomes" id="UP000193920">
    <property type="component" value="Unassembled WGS sequence"/>
</dbReference>
<feature type="domain" description="C2" evidence="5">
    <location>
        <begin position="656"/>
        <end position="776"/>
    </location>
</feature>
<dbReference type="OrthoDB" id="775356at2759"/>
<dbReference type="Gene3D" id="2.60.40.150">
    <property type="entry name" value="C2 domain"/>
    <property type="match status" value="1"/>
</dbReference>
<organism evidence="8 9">
    <name type="scientific">Neocallimastix californiae</name>
    <dbReference type="NCBI Taxonomy" id="1754190"/>
    <lineage>
        <taxon>Eukaryota</taxon>
        <taxon>Fungi</taxon>
        <taxon>Fungi incertae sedis</taxon>
        <taxon>Chytridiomycota</taxon>
        <taxon>Chytridiomycota incertae sedis</taxon>
        <taxon>Neocallimastigomycetes</taxon>
        <taxon>Neocallimastigales</taxon>
        <taxon>Neocallimastigaceae</taxon>
        <taxon>Neocallimastix</taxon>
    </lineage>
</organism>
<dbReference type="InterPro" id="IPR011993">
    <property type="entry name" value="PH-like_dom_sf"/>
</dbReference>
<evidence type="ECO:0008006" key="10">
    <source>
        <dbReference type="Google" id="ProtNLM"/>
    </source>
</evidence>
<accession>A0A1Y2FB39</accession>
<feature type="compositionally biased region" description="Polar residues" evidence="3">
    <location>
        <begin position="552"/>
        <end position="568"/>
    </location>
</feature>
<feature type="region of interest" description="Disordered" evidence="3">
    <location>
        <begin position="1295"/>
        <end position="1332"/>
    </location>
</feature>
<dbReference type="InterPro" id="IPR031160">
    <property type="entry name" value="F_BAR_dom"/>
</dbReference>
<name>A0A1Y2FB39_9FUNG</name>
<dbReference type="SUPFAM" id="SSF48350">
    <property type="entry name" value="GTPase activation domain, GAP"/>
    <property type="match status" value="1"/>
</dbReference>
<feature type="non-terminal residue" evidence="8">
    <location>
        <position position="1463"/>
    </location>
</feature>
<feature type="domain" description="F-BAR" evidence="7">
    <location>
        <begin position="1"/>
        <end position="217"/>
    </location>
</feature>
<dbReference type="InterPro" id="IPR027267">
    <property type="entry name" value="AH/BAR_dom_sf"/>
</dbReference>
<dbReference type="SUPFAM" id="SSF103657">
    <property type="entry name" value="BAR/IMD domain-like"/>
    <property type="match status" value="1"/>
</dbReference>
<dbReference type="InterPro" id="IPR001936">
    <property type="entry name" value="RasGAP_dom"/>
</dbReference>
<dbReference type="Pfam" id="PF00169">
    <property type="entry name" value="PH"/>
    <property type="match status" value="1"/>
</dbReference>
<keyword evidence="2" id="KW-0175">Coiled coil</keyword>
<feature type="region of interest" description="Disordered" evidence="3">
    <location>
        <begin position="484"/>
        <end position="529"/>
    </location>
</feature>
<dbReference type="SMART" id="SM00239">
    <property type="entry name" value="C2"/>
    <property type="match status" value="1"/>
</dbReference>
<dbReference type="SUPFAM" id="SSF49562">
    <property type="entry name" value="C2 domain (Calcium/lipid-binding domain, CaLB)"/>
    <property type="match status" value="1"/>
</dbReference>
<dbReference type="PANTHER" id="PTHR10194:SF60">
    <property type="entry name" value="RAS GTPASE-ACTIVATING PROTEIN RASKOL"/>
    <property type="match status" value="1"/>
</dbReference>
<dbReference type="Pfam" id="PF00616">
    <property type="entry name" value="RasGAP"/>
    <property type="match status" value="1"/>
</dbReference>
<evidence type="ECO:0000313" key="8">
    <source>
        <dbReference type="EMBL" id="ORY81142.1"/>
    </source>
</evidence>
<dbReference type="SMART" id="SM00323">
    <property type="entry name" value="RasGAP"/>
    <property type="match status" value="1"/>
</dbReference>
<feature type="domain" description="PH" evidence="4">
    <location>
        <begin position="242"/>
        <end position="351"/>
    </location>
</feature>
<keyword evidence="1" id="KW-0343">GTPase activation</keyword>
<dbReference type="STRING" id="1754190.A0A1Y2FB39"/>
<gene>
    <name evidence="8" type="ORF">LY90DRAFT_664356</name>
</gene>
<reference evidence="8 9" key="1">
    <citation type="submission" date="2016-08" db="EMBL/GenBank/DDBJ databases">
        <title>A Parts List for Fungal Cellulosomes Revealed by Comparative Genomics.</title>
        <authorList>
            <consortium name="DOE Joint Genome Institute"/>
            <person name="Haitjema C.H."/>
            <person name="Gilmore S.P."/>
            <person name="Henske J.K."/>
            <person name="Solomon K.V."/>
            <person name="De Groot R."/>
            <person name="Kuo A."/>
            <person name="Mondo S.J."/>
            <person name="Salamov A.A."/>
            <person name="Labutti K."/>
            <person name="Zhao Z."/>
            <person name="Chiniquy J."/>
            <person name="Barry K."/>
            <person name="Brewer H.M."/>
            <person name="Purvine S.O."/>
            <person name="Wright A.T."/>
            <person name="Boxma B."/>
            <person name="Van Alen T."/>
            <person name="Hackstein J.H."/>
            <person name="Baker S.E."/>
            <person name="Grigoriev I.V."/>
            <person name="O'Malley M.A."/>
        </authorList>
    </citation>
    <scope>NUCLEOTIDE SEQUENCE [LARGE SCALE GENOMIC DNA]</scope>
    <source>
        <strain evidence="8 9">G1</strain>
    </source>
</reference>
<feature type="region of interest" description="Disordered" evidence="3">
    <location>
        <begin position="542"/>
        <end position="573"/>
    </location>
</feature>
<feature type="compositionally biased region" description="Low complexity" evidence="3">
    <location>
        <begin position="1245"/>
        <end position="1260"/>
    </location>
</feature>
<dbReference type="InterPro" id="IPR023152">
    <property type="entry name" value="RasGAP_CS"/>
</dbReference>
<feature type="compositionally biased region" description="Basic and acidic residues" evidence="3">
    <location>
        <begin position="1453"/>
        <end position="1463"/>
    </location>
</feature>
<evidence type="ECO:0000259" key="7">
    <source>
        <dbReference type="PROSITE" id="PS51741"/>
    </source>
</evidence>
<feature type="compositionally biased region" description="Polar residues" evidence="3">
    <location>
        <begin position="511"/>
        <end position="529"/>
    </location>
</feature>
<dbReference type="SUPFAM" id="SSF50729">
    <property type="entry name" value="PH domain-like"/>
    <property type="match status" value="1"/>
</dbReference>
<dbReference type="PROSITE" id="PS50018">
    <property type="entry name" value="RAS_GTPASE_ACTIV_2"/>
    <property type="match status" value="1"/>
</dbReference>
<feature type="domain" description="Ras-GAP" evidence="6">
    <location>
        <begin position="833"/>
        <end position="1027"/>
    </location>
</feature>
<dbReference type="InterPro" id="IPR000008">
    <property type="entry name" value="C2_dom"/>
</dbReference>
<evidence type="ECO:0000259" key="6">
    <source>
        <dbReference type="PROSITE" id="PS50018"/>
    </source>
</evidence>
<sequence length="1463" mass="168483">MSFENVYRYTNESLILCHDVSLWKTFVNQIEEFDQVARYHRTLAVSYDDSIVQPLTNDVEEMEANQKIIIENGLKKVKILQDAYTDLKKKRKLFKEAQDIAKEAAEAYNKGLNTYNIKDKEMEKLTTKYQTSLEKVNYLKDSVNNCEITCKKQQEQYYFSDLPVILENLKSKEEERCFNLKKLFIEANKIEKLSVQYIVNINNSVGEGLKDIDVSGDIEDFTQNYMYSFNHNSDISVRSLINPEKAGRMMVHKDTGLIEWKSRYFVLMSKHFRLYCFENEDSEKPKEIIDLNDVSIHLLDDSYFSLSNSFQIIVYNNIKEKTRKKAFVYYFVAESSLDRQEWFSHIRDIAYCCQTCNIAKMILYEYNQKINGHNINHSILNNKVSEISDTHYSHTNSHNVDSESINSKIITVHNGSSNFVSSNNGNEHVNTTNITEQIKKSFEPEPVSGMPSKSLNTNKSLITFAEALDDPLIFINSYDQDNSQTFENKSSSNSPNASQGSLNKIIGKSPVPSQKSLTMSNQHDDQSSSLTLKNPILAQRFHEHNKDKKQNRYSTSFLESSKTVNTNNLRRDSSAEINTGSNLKKDSSFFKLIKNNAKNINIFSSVSDESIDNLAKDPSSGTIQSSKQNCHYSIISNIPHSKISQYSIPNNGNNSLEEDLNNMFEYLNNKNKYTINRNIKLCILEARNLFPNEKKKNLEFYTFIFFDDIVQAKTSKQGGSNPFWGEEFTFENVLPCLNNIHLIICQQHRVNNDTEVGHVIIPINKLHSNKRIEEWIPLTPLYNNNDNFNASIRVGITLIDEHILPTEDYNEFIEYILQPSLEPVIRLGNVVQQREEFAKTLLYVLMDKQKEVDGIKALVSLEIKNTDDPNIIFRGNSLTTKIIDQYMKLIGSRYLSNTLRRQIQIVYNLKESCEVDPSKIDKSEDIKKHWKKLLAYVNNFWEAIRQSVNKCPSKLKEIFSFTKMEVSKTFENENTVQYSSISGFIFLRFFCPAILSPKLFGLNEQHPDPVTARTLTLIAKILQNLANLTEFASKEPHMGESNIFIKNHINEMKNFIDAISVNPDKEEENSVVDYDVRSQYEKLYRFYRSNCRSCFDKSDIEDKKMLDIIQNISNIHIKYKKDLLNYQISLENNSIRKVLNNSESSLYDVVNGNEEDENEDSKESEACSSHIKKELSNYVIDDNYKNEIDGSLKNIIFTIRRYTSLYNKKDNTKKQYSTLNRMSFSQYSPYIEDIFSPSQRTSFISTISNNDNNNNSNNNTKSEENDNKSVNSAHSLSDVNAISLNELNGSSNRLNINSRNSLNSNSSNSIHTNSYTEENNNNNNENLKDDDDDDEIISITEGLNLLNNQPNYQIDKRNRNVELSRHNSIRKNSHYIKVFTNAEVGSSNYSSSSTPSPVSVSPIEPHYTLTSGGDDNYQNGQYSPNSKKRFPLNMKRKISMTLNSLTGSHSSNIHRDHGKVSRD</sequence>
<dbReference type="InterPro" id="IPR039360">
    <property type="entry name" value="Ras_GTPase"/>
</dbReference>
<dbReference type="SMART" id="SM00233">
    <property type="entry name" value="PH"/>
    <property type="match status" value="1"/>
</dbReference>
<dbReference type="EMBL" id="MCOG01000011">
    <property type="protein sequence ID" value="ORY81142.1"/>
    <property type="molecule type" value="Genomic_DNA"/>
</dbReference>
<feature type="compositionally biased region" description="Polar residues" evidence="3">
    <location>
        <begin position="1442"/>
        <end position="1451"/>
    </location>
</feature>
<dbReference type="Gene3D" id="1.20.1270.60">
    <property type="entry name" value="Arfaptin homology (AH) domain/BAR domain"/>
    <property type="match status" value="1"/>
</dbReference>
<evidence type="ECO:0000313" key="9">
    <source>
        <dbReference type="Proteomes" id="UP000193920"/>
    </source>
</evidence>
<feature type="compositionally biased region" description="Low complexity" evidence="3">
    <location>
        <begin position="1385"/>
        <end position="1402"/>
    </location>
</feature>
<dbReference type="PROSITE" id="PS50004">
    <property type="entry name" value="C2"/>
    <property type="match status" value="1"/>
</dbReference>
<feature type="compositionally biased region" description="Low complexity" evidence="3">
    <location>
        <begin position="1295"/>
        <end position="1310"/>
    </location>
</feature>
<dbReference type="PROSITE" id="PS00509">
    <property type="entry name" value="RAS_GTPASE_ACTIV_1"/>
    <property type="match status" value="1"/>
</dbReference>
<feature type="region of interest" description="Disordered" evidence="3">
    <location>
        <begin position="1385"/>
        <end position="1406"/>
    </location>
</feature>
<feature type="region of interest" description="Disordered" evidence="3">
    <location>
        <begin position="1245"/>
        <end position="1271"/>
    </location>
</feature>
<feature type="compositionally biased region" description="Low complexity" evidence="3">
    <location>
        <begin position="488"/>
        <end position="501"/>
    </location>
</feature>
<dbReference type="PANTHER" id="PTHR10194">
    <property type="entry name" value="RAS GTPASE-ACTIVATING PROTEINS"/>
    <property type="match status" value="1"/>
</dbReference>
<feature type="compositionally biased region" description="Polar residues" evidence="3">
    <location>
        <begin position="1411"/>
        <end position="1425"/>
    </location>
</feature>
<dbReference type="PROSITE" id="PS51741">
    <property type="entry name" value="F_BAR"/>
    <property type="match status" value="1"/>
</dbReference>
<proteinExistence type="predicted"/>
<dbReference type="GO" id="GO:0005096">
    <property type="term" value="F:GTPase activator activity"/>
    <property type="evidence" value="ECO:0007669"/>
    <property type="project" value="UniProtKB-KW"/>
</dbReference>
<protein>
    <recommendedName>
        <fullName evidence="10">Rho GTPase activation protein</fullName>
    </recommendedName>
</protein>
<dbReference type="Gene3D" id="1.10.506.10">
    <property type="entry name" value="GTPase Activation - p120gap, domain 1"/>
    <property type="match status" value="2"/>
</dbReference>
<evidence type="ECO:0000259" key="4">
    <source>
        <dbReference type="PROSITE" id="PS50003"/>
    </source>
</evidence>
<evidence type="ECO:0000256" key="3">
    <source>
        <dbReference type="SAM" id="MobiDB-lite"/>
    </source>
</evidence>
<dbReference type="PROSITE" id="PS50003">
    <property type="entry name" value="PH_DOMAIN"/>
    <property type="match status" value="1"/>
</dbReference>
<dbReference type="InterPro" id="IPR008936">
    <property type="entry name" value="Rho_GTPase_activation_prot"/>
</dbReference>
<keyword evidence="9" id="KW-1185">Reference proteome</keyword>
<evidence type="ECO:0000256" key="2">
    <source>
        <dbReference type="PROSITE-ProRule" id="PRU01077"/>
    </source>
</evidence>
<evidence type="ECO:0000259" key="5">
    <source>
        <dbReference type="PROSITE" id="PS50004"/>
    </source>
</evidence>
<dbReference type="InterPro" id="IPR001849">
    <property type="entry name" value="PH_domain"/>
</dbReference>
<dbReference type="Gene3D" id="2.30.29.30">
    <property type="entry name" value="Pleckstrin-homology domain (PH domain)/Phosphotyrosine-binding domain (PTB)"/>
    <property type="match status" value="1"/>
</dbReference>
<evidence type="ECO:0000256" key="1">
    <source>
        <dbReference type="ARBA" id="ARBA00022468"/>
    </source>
</evidence>
<feature type="region of interest" description="Disordered" evidence="3">
    <location>
        <begin position="1442"/>
        <end position="1463"/>
    </location>
</feature>
<feature type="region of interest" description="Disordered" evidence="3">
    <location>
        <begin position="1411"/>
        <end position="1430"/>
    </location>
</feature>